<dbReference type="Proteomes" id="UP000292095">
    <property type="component" value="Unassembled WGS sequence"/>
</dbReference>
<accession>A0A126YBD3</accession>
<dbReference type="GO" id="GO:0016787">
    <property type="term" value="F:hydrolase activity"/>
    <property type="evidence" value="ECO:0007669"/>
    <property type="project" value="UniProtKB-KW"/>
</dbReference>
<comment type="caution">
    <text evidence="1">The sequence shown here is derived from an EMBL/GenBank/DDBJ whole genome shotgun (WGS) entry which is preliminary data.</text>
</comment>
<sequence length="367" mass="37822">MTDTPPLLVADTPNLVDQYCHGLVREELGLATFEARLGRGSPAQGTTFFDSRTGFAVRRWCPPLLGLDPHCPPAAYLARRRELGFLESGRRLLRAGGIAAHLVDTGTAEELTGPPELAATGGTVAREVVRLEHLAEQVADTSGTAEAFLANLSEAVHAVSATAAAFTCLDGPGEDAASAGAPPGPGAVRAAAVTWLAGRAAGGRLAEPVLLAHLCWVALTTGRPLQLHARPGPRRAAALTAFAEATAGLGTDVVLLGGGGPHDHTARLAALHPHVYAGIGPVDPYGGPPVRDALAGALERAPFGKLMYASGAGGLPELHVVAAREFHQALDEVIGGKIAQGAWSARDGRRVARMIAAENARRVYGLG</sequence>
<evidence type="ECO:0000313" key="2">
    <source>
        <dbReference type="EMBL" id="RZE34517.1"/>
    </source>
</evidence>
<reference evidence="3 4" key="1">
    <citation type="submission" date="2017-12" db="EMBL/GenBank/DDBJ databases">
        <title>Population genomics insights into the ecological differentiation and adaptive evolution in streptomycetes.</title>
        <authorList>
            <person name="Li Y."/>
            <person name="Huang Y."/>
        </authorList>
    </citation>
    <scope>NUCLEOTIDE SEQUENCE [LARGE SCALE GENOMIC DNA]</scope>
    <source>
        <strain evidence="2 3">FXJ.2339</strain>
        <strain evidence="1 4">NBRC 100770</strain>
    </source>
</reference>
<gene>
    <name evidence="2" type="ORF">C0Q91_25850</name>
    <name evidence="1" type="ORF">C0Q92_25595</name>
</gene>
<dbReference type="RefSeq" id="WP_030308412.1">
    <property type="nucleotide sequence ID" value="NZ_CP014485.1"/>
</dbReference>
<organism evidence="1 4">
    <name type="scientific">Streptomyces albidoflavus</name>
    <dbReference type="NCBI Taxonomy" id="1886"/>
    <lineage>
        <taxon>Bacteria</taxon>
        <taxon>Bacillati</taxon>
        <taxon>Actinomycetota</taxon>
        <taxon>Actinomycetes</taxon>
        <taxon>Kitasatosporales</taxon>
        <taxon>Streptomycetaceae</taxon>
        <taxon>Streptomyces</taxon>
        <taxon>Streptomyces albidoflavus group</taxon>
    </lineage>
</organism>
<dbReference type="EMBL" id="PKLK01000029">
    <property type="protein sequence ID" value="RZE34517.1"/>
    <property type="molecule type" value="Genomic_DNA"/>
</dbReference>
<protein>
    <submittedName>
        <fullName evidence="1">Amidohydrolase</fullName>
    </submittedName>
</protein>
<dbReference type="Proteomes" id="UP000292693">
    <property type="component" value="Unassembled WGS sequence"/>
</dbReference>
<proteinExistence type="predicted"/>
<evidence type="ECO:0000313" key="3">
    <source>
        <dbReference type="Proteomes" id="UP000292095"/>
    </source>
</evidence>
<name>A0A126YBD3_9ACTN</name>
<evidence type="ECO:0000313" key="1">
    <source>
        <dbReference type="EMBL" id="RZE19421.1"/>
    </source>
</evidence>
<dbReference type="EMBL" id="PKLL01000025">
    <property type="protein sequence ID" value="RZE19421.1"/>
    <property type="molecule type" value="Genomic_DNA"/>
</dbReference>
<dbReference type="GeneID" id="97270747"/>
<dbReference type="Gene3D" id="3.20.20.140">
    <property type="entry name" value="Metal-dependent hydrolases"/>
    <property type="match status" value="1"/>
</dbReference>
<dbReference type="PANTHER" id="PTHR43383:SF2">
    <property type="entry name" value="AMIDOHYDROLASE 2 FAMILY PROTEIN"/>
    <property type="match status" value="1"/>
</dbReference>
<evidence type="ECO:0000313" key="4">
    <source>
        <dbReference type="Proteomes" id="UP000292693"/>
    </source>
</evidence>
<dbReference type="AlphaFoldDB" id="A0A126YBD3"/>
<keyword evidence="1" id="KW-0378">Hydrolase</keyword>
<dbReference type="PANTHER" id="PTHR43383">
    <property type="entry name" value="NODULIN 6"/>
    <property type="match status" value="1"/>
</dbReference>